<keyword evidence="2" id="KW-0732">Signal</keyword>
<feature type="repeat" description="TPR" evidence="1">
    <location>
        <begin position="526"/>
        <end position="559"/>
    </location>
</feature>
<sequence>MASVPSLRAAMTGAGVLAASLVLANASDRESSRPGEAALLAAQSQFCTSVRGRQGALFEQLAAAKTELGPFPTERGAGDPASSAAPPLFENLGSLHFPITTATSAAQRYFDQGLKLAYAFNHAEAARAFRHAQRLDPHCPLCYWGEALVLGPNINAPMEPAANTAALEALRRAQALVDVANPKERALIGALARRYADEPDGARGGLDAGYADAMRAVAARYSDDADVSLLYVESLMDLSPWDYWEAAGTRPKGRTAEIVALLEKVLQKRPDHPGAIHFYIHMVEASADPGRALPYANRLGDLMPDAGHLVHMPFHIYYRVGRYKDAIEANRRAVAVDERYLAAASPIGIYPLAYYPHNIHSLMSSAQMAGDGRSAVAAAEKLARVVSAETGRSIAWVQPILVAPYFAHAQFSPPDVALAQPDPGSELPYVKAMWHYMRGAALALLGRPAEARREVAAMRDLARHRDLAMLAQNGVPAPDLIELAQQVVLGRIAQSGGDLVAAQQIFERAVVLEDKLPYSEPPYWYYPVRQSLGAVLLEAGRLEDAESAFRTSLMRTPNSGWALYGLAVAYARQGRQGAAAEVRERFARAWAGDAAPDLARL</sequence>
<dbReference type="RefSeq" id="WP_011311883.1">
    <property type="nucleotide sequence ID" value="NC_007404.1"/>
</dbReference>
<reference evidence="3 4" key="1">
    <citation type="journal article" date="2006" name="J. Bacteriol.">
        <title>The genome sequence of the obligately chemolithoautotrophic, facultatively anaerobic bacterium Thiobacillus denitrificans.</title>
        <authorList>
            <person name="Beller H.R."/>
            <person name="Chain P.S."/>
            <person name="Letain T.E."/>
            <person name="Chakicherla A."/>
            <person name="Larimer F.W."/>
            <person name="Richardson P.M."/>
            <person name="Coleman M.A."/>
            <person name="Wood A.P."/>
            <person name="Kelly D.P."/>
        </authorList>
    </citation>
    <scope>NUCLEOTIDE SEQUENCE [LARGE SCALE GENOMIC DNA]</scope>
    <source>
        <strain evidence="3 4">ATCC 25259</strain>
    </source>
</reference>
<dbReference type="InterPro" id="IPR019734">
    <property type="entry name" value="TPR_rpt"/>
</dbReference>
<dbReference type="OrthoDB" id="9778494at2"/>
<dbReference type="KEGG" id="tbd:Tbd_1371"/>
<evidence type="ECO:0008006" key="5">
    <source>
        <dbReference type="Google" id="ProtNLM"/>
    </source>
</evidence>
<proteinExistence type="predicted"/>
<dbReference type="Proteomes" id="UP000008291">
    <property type="component" value="Chromosome"/>
</dbReference>
<dbReference type="InterPro" id="IPR011990">
    <property type="entry name" value="TPR-like_helical_dom_sf"/>
</dbReference>
<dbReference type="PANTHER" id="PTHR45588">
    <property type="entry name" value="TPR DOMAIN-CONTAINING PROTEIN"/>
    <property type="match status" value="1"/>
</dbReference>
<accession>Q3SJ46</accession>
<dbReference type="PANTHER" id="PTHR45588:SF1">
    <property type="entry name" value="WW DOMAIN-CONTAINING PROTEIN"/>
    <property type="match status" value="1"/>
</dbReference>
<evidence type="ECO:0000256" key="2">
    <source>
        <dbReference type="SAM" id="SignalP"/>
    </source>
</evidence>
<feature type="chain" id="PRO_5004229007" description="Tetratricopeptide repeat protein" evidence="2">
    <location>
        <begin position="25"/>
        <end position="601"/>
    </location>
</feature>
<evidence type="ECO:0000313" key="4">
    <source>
        <dbReference type="Proteomes" id="UP000008291"/>
    </source>
</evidence>
<dbReference type="SMART" id="SM00028">
    <property type="entry name" value="TPR"/>
    <property type="match status" value="2"/>
</dbReference>
<name>Q3SJ46_THIDA</name>
<dbReference type="eggNOG" id="COG0457">
    <property type="taxonomic scope" value="Bacteria"/>
</dbReference>
<dbReference type="PROSITE" id="PS50005">
    <property type="entry name" value="TPR"/>
    <property type="match status" value="1"/>
</dbReference>
<dbReference type="EMBL" id="CP000116">
    <property type="protein sequence ID" value="AAZ97324.1"/>
    <property type="molecule type" value="Genomic_DNA"/>
</dbReference>
<gene>
    <name evidence="3" type="ordered locus">Tbd_1371</name>
</gene>
<feature type="signal peptide" evidence="2">
    <location>
        <begin position="1"/>
        <end position="24"/>
    </location>
</feature>
<evidence type="ECO:0000256" key="1">
    <source>
        <dbReference type="PROSITE-ProRule" id="PRU00339"/>
    </source>
</evidence>
<organism evidence="3 4">
    <name type="scientific">Thiobacillus denitrificans (strain ATCC 25259 / T1)</name>
    <dbReference type="NCBI Taxonomy" id="292415"/>
    <lineage>
        <taxon>Bacteria</taxon>
        <taxon>Pseudomonadati</taxon>
        <taxon>Pseudomonadota</taxon>
        <taxon>Betaproteobacteria</taxon>
        <taxon>Nitrosomonadales</taxon>
        <taxon>Thiobacillaceae</taxon>
        <taxon>Thiobacillus</taxon>
    </lineage>
</organism>
<dbReference type="HOGENOM" id="CLU_011527_1_0_4"/>
<evidence type="ECO:0000313" key="3">
    <source>
        <dbReference type="EMBL" id="AAZ97324.1"/>
    </source>
</evidence>
<keyword evidence="4" id="KW-1185">Reference proteome</keyword>
<dbReference type="STRING" id="292415.Tbd_1371"/>
<dbReference type="Gene3D" id="1.25.40.10">
    <property type="entry name" value="Tetratricopeptide repeat domain"/>
    <property type="match status" value="2"/>
</dbReference>
<protein>
    <recommendedName>
        <fullName evidence="5">Tetratricopeptide repeat protein</fullName>
    </recommendedName>
</protein>
<dbReference type="SUPFAM" id="SSF48452">
    <property type="entry name" value="TPR-like"/>
    <property type="match status" value="2"/>
</dbReference>
<keyword evidence="1" id="KW-0802">TPR repeat</keyword>
<dbReference type="AlphaFoldDB" id="Q3SJ46"/>